<dbReference type="InterPro" id="IPR012337">
    <property type="entry name" value="RNaseH-like_sf"/>
</dbReference>
<sequence length="787" mass="89470">MEESRMIKLIEELSLREEFYWKQRGKSHWLNLGDKNTSFFHAAATKRKKVNRINRLKGNDGSLIEEVTEIWGLIHQHFGDTFRTNHPEQDDLERGTEFVSNKVDEKMNNDMLQPYTEEEVQKAVFQMAPLKSPGPDGIPPIFYQFYWSYIKSDVLSFVLNLLNNRVIDSSINKIQIVLIPKGKNSENLGQFRPISLCNVLYKIVSKTIANKLKPILDHIISQNQFAFVPGRLITDNILISYEINHFLKTKYGGNKCHAAIKLDISKAYDKVKWSFLERMLVRLGFDTRFVELILSCVTSVSYSFLLNDDTQIYCEANHSSISCIKDLLEIYAKASGQEVNYNKSSMVLSRNSSDWIKLEGGLGFRSLKAFNLALLAKHMWRLLTKPQSLLSQVLKAEYFPFSSPLEASPGYRPSFTWRSILSSKEIILTGSRWQIGSGSCIRISSDPWIPRPSTFKPITPPPERLENAVVAAMINPVTHDWDRQIVDYLFEPDDMNTILQIPLGREGHQDSLCWHYTKSGLYSVRSGYHVASHTLHSQATSSAGLTISKDYWNCIWTATVPPKVHIFAWRLASEGLPTGCSLHWIHHISKNLSNEEFNKFLIVAWFIWWSRNKRCMENRVSSPLQTITAASSSHAAFSEANSTEPKQRGLNRATVSSWRKPPPCIVKINFDGAVFLKGSEVGIGAVARDSEGTILAWVSHRFQRFVDAEHAEALAAREAVDLAARNNWKEIIVEGDCLSLINKLNSHSRDLSHIGVLVSDIRLASFDCSFISFSHLKHTILKCLKLS</sequence>
<dbReference type="AlphaFoldDB" id="A0AAW2PJQ0"/>
<reference evidence="3" key="1">
    <citation type="submission" date="2020-06" db="EMBL/GenBank/DDBJ databases">
        <authorList>
            <person name="Li T."/>
            <person name="Hu X."/>
            <person name="Zhang T."/>
            <person name="Song X."/>
            <person name="Zhang H."/>
            <person name="Dai N."/>
            <person name="Sheng W."/>
            <person name="Hou X."/>
            <person name="Wei L."/>
        </authorList>
    </citation>
    <scope>NUCLEOTIDE SEQUENCE</scope>
    <source>
        <strain evidence="3">G02</strain>
        <tissue evidence="3">Leaf</tissue>
    </source>
</reference>
<dbReference type="EMBL" id="JACGWJ010000017">
    <property type="protein sequence ID" value="KAL0355119.1"/>
    <property type="molecule type" value="Genomic_DNA"/>
</dbReference>
<dbReference type="GO" id="GO:0003676">
    <property type="term" value="F:nucleic acid binding"/>
    <property type="evidence" value="ECO:0007669"/>
    <property type="project" value="InterPro"/>
</dbReference>
<reference evidence="3" key="2">
    <citation type="journal article" date="2024" name="Plant">
        <title>Genomic evolution and insights into agronomic trait innovations of Sesamum species.</title>
        <authorList>
            <person name="Miao H."/>
            <person name="Wang L."/>
            <person name="Qu L."/>
            <person name="Liu H."/>
            <person name="Sun Y."/>
            <person name="Le M."/>
            <person name="Wang Q."/>
            <person name="Wei S."/>
            <person name="Zheng Y."/>
            <person name="Lin W."/>
            <person name="Duan Y."/>
            <person name="Cao H."/>
            <person name="Xiong S."/>
            <person name="Wang X."/>
            <person name="Wei L."/>
            <person name="Li C."/>
            <person name="Ma Q."/>
            <person name="Ju M."/>
            <person name="Zhao R."/>
            <person name="Li G."/>
            <person name="Mu C."/>
            <person name="Tian Q."/>
            <person name="Mei H."/>
            <person name="Zhang T."/>
            <person name="Gao T."/>
            <person name="Zhang H."/>
        </authorList>
    </citation>
    <scope>NUCLEOTIDE SEQUENCE</scope>
    <source>
        <strain evidence="3">G02</strain>
    </source>
</reference>
<dbReference type="InterPro" id="IPR036397">
    <property type="entry name" value="RNaseH_sf"/>
</dbReference>
<organism evidence="3">
    <name type="scientific">Sesamum radiatum</name>
    <name type="common">Black benniseed</name>
    <dbReference type="NCBI Taxonomy" id="300843"/>
    <lineage>
        <taxon>Eukaryota</taxon>
        <taxon>Viridiplantae</taxon>
        <taxon>Streptophyta</taxon>
        <taxon>Embryophyta</taxon>
        <taxon>Tracheophyta</taxon>
        <taxon>Spermatophyta</taxon>
        <taxon>Magnoliopsida</taxon>
        <taxon>eudicotyledons</taxon>
        <taxon>Gunneridae</taxon>
        <taxon>Pentapetalae</taxon>
        <taxon>asterids</taxon>
        <taxon>lamiids</taxon>
        <taxon>Lamiales</taxon>
        <taxon>Pedaliaceae</taxon>
        <taxon>Sesamum</taxon>
    </lineage>
</organism>
<protein>
    <recommendedName>
        <fullName evidence="4">Reverse transcriptase domain-containing protein</fullName>
    </recommendedName>
</protein>
<dbReference type="GO" id="GO:0004523">
    <property type="term" value="F:RNA-DNA hybrid ribonuclease activity"/>
    <property type="evidence" value="ECO:0007669"/>
    <property type="project" value="InterPro"/>
</dbReference>
<dbReference type="InterPro" id="IPR044730">
    <property type="entry name" value="RNase_H-like_dom_plant"/>
</dbReference>
<dbReference type="CDD" id="cd06222">
    <property type="entry name" value="RNase_H_like"/>
    <property type="match status" value="1"/>
</dbReference>
<proteinExistence type="predicted"/>
<dbReference type="InterPro" id="IPR052343">
    <property type="entry name" value="Retrotransposon-Effector_Assoc"/>
</dbReference>
<feature type="domain" description="Reverse transcriptase" evidence="1">
    <location>
        <begin position="180"/>
        <end position="294"/>
    </location>
</feature>
<evidence type="ECO:0000259" key="2">
    <source>
        <dbReference type="Pfam" id="PF13456"/>
    </source>
</evidence>
<dbReference type="Pfam" id="PF13456">
    <property type="entry name" value="RVT_3"/>
    <property type="match status" value="1"/>
</dbReference>
<dbReference type="PANTHER" id="PTHR46890">
    <property type="entry name" value="NON-LTR RETROLELEMENT REVERSE TRANSCRIPTASE-LIKE PROTEIN-RELATED"/>
    <property type="match status" value="1"/>
</dbReference>
<dbReference type="SUPFAM" id="SSF56672">
    <property type="entry name" value="DNA/RNA polymerases"/>
    <property type="match status" value="1"/>
</dbReference>
<dbReference type="Gene3D" id="3.30.420.10">
    <property type="entry name" value="Ribonuclease H-like superfamily/Ribonuclease H"/>
    <property type="match status" value="1"/>
</dbReference>
<dbReference type="CDD" id="cd01650">
    <property type="entry name" value="RT_nLTR_like"/>
    <property type="match status" value="1"/>
</dbReference>
<comment type="caution">
    <text evidence="3">The sequence shown here is derived from an EMBL/GenBank/DDBJ whole genome shotgun (WGS) entry which is preliminary data.</text>
</comment>
<evidence type="ECO:0000313" key="3">
    <source>
        <dbReference type="EMBL" id="KAL0355119.1"/>
    </source>
</evidence>
<feature type="domain" description="RNase H type-1" evidence="2">
    <location>
        <begin position="669"/>
        <end position="777"/>
    </location>
</feature>
<accession>A0AAW2PJQ0</accession>
<dbReference type="Pfam" id="PF00078">
    <property type="entry name" value="RVT_1"/>
    <property type="match status" value="1"/>
</dbReference>
<evidence type="ECO:0008006" key="4">
    <source>
        <dbReference type="Google" id="ProtNLM"/>
    </source>
</evidence>
<dbReference type="InterPro" id="IPR043502">
    <property type="entry name" value="DNA/RNA_pol_sf"/>
</dbReference>
<name>A0AAW2PJQ0_SESRA</name>
<dbReference type="PANTHER" id="PTHR46890:SF48">
    <property type="entry name" value="RNA-DIRECTED DNA POLYMERASE"/>
    <property type="match status" value="1"/>
</dbReference>
<dbReference type="InterPro" id="IPR000477">
    <property type="entry name" value="RT_dom"/>
</dbReference>
<dbReference type="InterPro" id="IPR002156">
    <property type="entry name" value="RNaseH_domain"/>
</dbReference>
<gene>
    <name evidence="3" type="ORF">Sradi_3958800</name>
</gene>
<dbReference type="SUPFAM" id="SSF53098">
    <property type="entry name" value="Ribonuclease H-like"/>
    <property type="match status" value="1"/>
</dbReference>
<evidence type="ECO:0000259" key="1">
    <source>
        <dbReference type="Pfam" id="PF00078"/>
    </source>
</evidence>